<sequence>MKVIRFVALLSMLGLLASCAPMSHHEAISSPALRKAVQSARTRSDHTALWKHFEKLALEMRVKAEEQRQLLEHYQEKSYLYGRQAQDRQSHTWALLNRYELAVEQSLAEADAHRQKAASLAREDQGVFVRQTADTPAIVKYKLRSNDITGSN</sequence>
<gene>
    <name evidence="3" type="ORF">SAMN05216402_1980</name>
</gene>
<dbReference type="PROSITE" id="PS51257">
    <property type="entry name" value="PROKAR_LIPOPROTEIN"/>
    <property type="match status" value="1"/>
</dbReference>
<dbReference type="Proteomes" id="UP000183471">
    <property type="component" value="Unassembled WGS sequence"/>
</dbReference>
<organism evidence="3 4">
    <name type="scientific">Nitrosospira multiformis</name>
    <dbReference type="NCBI Taxonomy" id="1231"/>
    <lineage>
        <taxon>Bacteria</taxon>
        <taxon>Pseudomonadati</taxon>
        <taxon>Pseudomonadota</taxon>
        <taxon>Betaproteobacteria</taxon>
        <taxon>Nitrosomonadales</taxon>
        <taxon>Nitrosomonadaceae</taxon>
        <taxon>Nitrosospira</taxon>
    </lineage>
</organism>
<protein>
    <recommendedName>
        <fullName evidence="5">Lipoprotein</fullName>
    </recommendedName>
</protein>
<evidence type="ECO:0008006" key="5">
    <source>
        <dbReference type="Google" id="ProtNLM"/>
    </source>
</evidence>
<evidence type="ECO:0000313" key="3">
    <source>
        <dbReference type="EMBL" id="SDQ71402.1"/>
    </source>
</evidence>
<accession>A0ABY0TEM7</accession>
<comment type="caution">
    <text evidence="3">The sequence shown here is derived from an EMBL/GenBank/DDBJ whole genome shotgun (WGS) entry which is preliminary data.</text>
</comment>
<keyword evidence="2" id="KW-0732">Signal</keyword>
<keyword evidence="1" id="KW-0175">Coiled coil</keyword>
<feature type="signal peptide" evidence="2">
    <location>
        <begin position="1"/>
        <end position="17"/>
    </location>
</feature>
<evidence type="ECO:0000313" key="4">
    <source>
        <dbReference type="Proteomes" id="UP000183471"/>
    </source>
</evidence>
<reference evidence="3 4" key="1">
    <citation type="submission" date="2016-10" db="EMBL/GenBank/DDBJ databases">
        <authorList>
            <person name="Varghese N."/>
            <person name="Submissions S."/>
        </authorList>
    </citation>
    <scope>NUCLEOTIDE SEQUENCE [LARGE SCALE GENOMIC DNA]</scope>
    <source>
        <strain evidence="3 4">Nl1</strain>
    </source>
</reference>
<keyword evidence="4" id="KW-1185">Reference proteome</keyword>
<evidence type="ECO:0000256" key="1">
    <source>
        <dbReference type="SAM" id="Coils"/>
    </source>
</evidence>
<feature type="chain" id="PRO_5046445734" description="Lipoprotein" evidence="2">
    <location>
        <begin position="18"/>
        <end position="152"/>
    </location>
</feature>
<evidence type="ECO:0000256" key="2">
    <source>
        <dbReference type="SAM" id="SignalP"/>
    </source>
</evidence>
<dbReference type="RefSeq" id="WP_256324100.1">
    <property type="nucleotide sequence ID" value="NZ_FNKY01000001.1"/>
</dbReference>
<feature type="coiled-coil region" evidence="1">
    <location>
        <begin position="57"/>
        <end position="123"/>
    </location>
</feature>
<dbReference type="EMBL" id="FNKY01000001">
    <property type="protein sequence ID" value="SDQ71402.1"/>
    <property type="molecule type" value="Genomic_DNA"/>
</dbReference>
<proteinExistence type="predicted"/>
<name>A0ABY0TEM7_9PROT</name>